<dbReference type="SUPFAM" id="SSF56672">
    <property type="entry name" value="DNA/RNA polymerases"/>
    <property type="match status" value="1"/>
</dbReference>
<dbReference type="OrthoDB" id="448915at2759"/>
<evidence type="ECO:0000259" key="2">
    <source>
        <dbReference type="Pfam" id="PF07727"/>
    </source>
</evidence>
<dbReference type="InterPro" id="IPR013103">
    <property type="entry name" value="RVT_2"/>
</dbReference>
<dbReference type="AlphaFoldDB" id="A0A812Q257"/>
<dbReference type="Pfam" id="PF07727">
    <property type="entry name" value="RVT_2"/>
    <property type="match status" value="1"/>
</dbReference>
<organism evidence="3 4">
    <name type="scientific">Symbiodinium pilosum</name>
    <name type="common">Dinoflagellate</name>
    <dbReference type="NCBI Taxonomy" id="2952"/>
    <lineage>
        <taxon>Eukaryota</taxon>
        <taxon>Sar</taxon>
        <taxon>Alveolata</taxon>
        <taxon>Dinophyceae</taxon>
        <taxon>Suessiales</taxon>
        <taxon>Symbiodiniaceae</taxon>
        <taxon>Symbiodinium</taxon>
    </lineage>
</organism>
<name>A0A812Q257_SYMPI</name>
<feature type="region of interest" description="Disordered" evidence="1">
    <location>
        <begin position="260"/>
        <end position="321"/>
    </location>
</feature>
<feature type="compositionally biased region" description="Polar residues" evidence="1">
    <location>
        <begin position="280"/>
        <end position="290"/>
    </location>
</feature>
<feature type="domain" description="Reverse transcriptase Ty1/copia-type" evidence="2">
    <location>
        <begin position="425"/>
        <end position="649"/>
    </location>
</feature>
<gene>
    <name evidence="3" type="ORF">SPIL2461_LOCUS9511</name>
</gene>
<comment type="caution">
    <text evidence="3">The sequence shown here is derived from an EMBL/GenBank/DDBJ whole genome shotgun (WGS) entry which is preliminary data.</text>
</comment>
<keyword evidence="4" id="KW-1185">Reference proteome</keyword>
<protein>
    <recommendedName>
        <fullName evidence="2">Reverse transcriptase Ty1/copia-type domain-containing protein</fullName>
    </recommendedName>
</protein>
<proteinExistence type="predicted"/>
<feature type="non-terminal residue" evidence="3">
    <location>
        <position position="1"/>
    </location>
</feature>
<feature type="non-terminal residue" evidence="3">
    <location>
        <position position="751"/>
    </location>
</feature>
<dbReference type="Proteomes" id="UP000649617">
    <property type="component" value="Unassembled WGS sequence"/>
</dbReference>
<evidence type="ECO:0000313" key="3">
    <source>
        <dbReference type="EMBL" id="CAE7388331.1"/>
    </source>
</evidence>
<evidence type="ECO:0000313" key="4">
    <source>
        <dbReference type="Proteomes" id="UP000649617"/>
    </source>
</evidence>
<sequence length="751" mass="85262">PVELDDLANDRVTFLQYEDGTTPTLTDNWSVEDSFALRLSQASAGTLEAFKVTLLEQLNEQDPATGSVGNMQATLYGQIKALRLELLNRYNVELSVHSALFTWLVRHSQWLVNRYLQNSEGKTAFERRWGKRYNGFLCRFGETVLFRRPQHKGKVSWFSGIWLGKDTESDQHFVADASGVFKTRSVKRLPPSKQADLALLQAIKARPWDPQGSKVETDAFIFPASPSEEASGEKATFEPGVPLDPQAVEEVVELEQLLGQDMPVEDDDSMYFPSEDEQEAPQTTSAQARSSADAAFPEPPTVRPRLEEASPTKRTSETLNVGSSKVQRIACVTLNKKKKKRKLRAHDLRVAAVTTKQDLEVPVAVNQDERELSLSKTLEDPQLWYETEFPYEEEVAGMKKEVKSTQDFQVFDEIAVEQVPDELSQQGISTKWVKTRKGDGTVRCRLVARGYTQQVDDKDEIFASTPSLTNLKLLLVLAMAFNWHIAVGDVSTAFLHASVDSDIFVIPPLEFYPQGGVLWKLRKALYGLRNSPKLWQTHFASVMAKNGFKRMKSDPNLYVHESKRLYVLAYVDDLMFFGQKHEVDSMVQDLQRDLLLKLTGTLSEDENVTFLGREIRRTSEAIELYMKSEYIDRMLELYDMKSCKPNAAPGADTLRKKLDVEPLSNEAHKLYRRAVGQLLWLANVRPEIMFAVKELSRGLSAPTTEHEAKVKHLFKFLSGTKDYKQLQDDLKVATAHFGYLIRWKNFLPNFA</sequence>
<dbReference type="InterPro" id="IPR043502">
    <property type="entry name" value="DNA/RNA_pol_sf"/>
</dbReference>
<feature type="compositionally biased region" description="Acidic residues" evidence="1">
    <location>
        <begin position="263"/>
        <end position="279"/>
    </location>
</feature>
<reference evidence="3" key="1">
    <citation type="submission" date="2021-02" db="EMBL/GenBank/DDBJ databases">
        <authorList>
            <person name="Dougan E. K."/>
            <person name="Rhodes N."/>
            <person name="Thang M."/>
            <person name="Chan C."/>
        </authorList>
    </citation>
    <scope>NUCLEOTIDE SEQUENCE</scope>
</reference>
<dbReference type="EMBL" id="CAJNIZ010016648">
    <property type="protein sequence ID" value="CAE7388331.1"/>
    <property type="molecule type" value="Genomic_DNA"/>
</dbReference>
<accession>A0A812Q257</accession>
<feature type="compositionally biased region" description="Basic and acidic residues" evidence="1">
    <location>
        <begin position="304"/>
        <end position="316"/>
    </location>
</feature>
<evidence type="ECO:0000256" key="1">
    <source>
        <dbReference type="SAM" id="MobiDB-lite"/>
    </source>
</evidence>